<dbReference type="EMBL" id="JACSQL010000005">
    <property type="protein sequence ID" value="MBD7968950.1"/>
    <property type="molecule type" value="Genomic_DNA"/>
</dbReference>
<keyword evidence="1" id="KW-0282">Flagellum</keyword>
<comment type="caution">
    <text evidence="1">The sequence shown here is derived from an EMBL/GenBank/DDBJ whole genome shotgun (WGS) entry which is preliminary data.</text>
</comment>
<sequence length="135" mass="14856">MNVGNCPHCGKLYALNVMGCCPTCLREIEQQYVDCVEYLRKHRGANVQELSDETGVSIKQITRFIKEGRISVVDAPNLMLPCEVCGTFIREGHLCESCRSRLTKDLSSAAREVSQGEGRSLGAGAYRAIDKTGRS</sequence>
<evidence type="ECO:0000313" key="2">
    <source>
        <dbReference type="Proteomes" id="UP000608071"/>
    </source>
</evidence>
<evidence type="ECO:0000313" key="1">
    <source>
        <dbReference type="EMBL" id="MBD7968950.1"/>
    </source>
</evidence>
<keyword evidence="1" id="KW-0969">Cilium</keyword>
<name>A0ABR8SZM5_9BACL</name>
<keyword evidence="1" id="KW-0966">Cell projection</keyword>
<protein>
    <submittedName>
        <fullName evidence="1">Flagellar protein</fullName>
    </submittedName>
</protein>
<dbReference type="RefSeq" id="WP_191800508.1">
    <property type="nucleotide sequence ID" value="NZ_JACSQL010000005.1"/>
</dbReference>
<reference evidence="1 2" key="1">
    <citation type="submission" date="2020-08" db="EMBL/GenBank/DDBJ databases">
        <title>A Genomic Blueprint of the Chicken Gut Microbiome.</title>
        <authorList>
            <person name="Gilroy R."/>
            <person name="Ravi A."/>
            <person name="Getino M."/>
            <person name="Pursley I."/>
            <person name="Horton D.L."/>
            <person name="Alikhan N.-F."/>
            <person name="Baker D."/>
            <person name="Gharbi K."/>
            <person name="Hall N."/>
            <person name="Watson M."/>
            <person name="Adriaenssens E.M."/>
            <person name="Foster-Nyarko E."/>
            <person name="Jarju S."/>
            <person name="Secka A."/>
            <person name="Antonio M."/>
            <person name="Oren A."/>
            <person name="Chaudhuri R."/>
            <person name="La Ragione R.M."/>
            <person name="Hildebrand F."/>
            <person name="Pallen M.J."/>
        </authorList>
    </citation>
    <scope>NUCLEOTIDE SEQUENCE [LARGE SCALE GENOMIC DNA]</scope>
    <source>
        <strain evidence="1 2">Sa2BVA9</strain>
    </source>
</reference>
<proteinExistence type="predicted"/>
<dbReference type="Proteomes" id="UP000608071">
    <property type="component" value="Unassembled WGS sequence"/>
</dbReference>
<organism evidence="1 2">
    <name type="scientific">Paenibacillus gallinarum</name>
    <dbReference type="NCBI Taxonomy" id="2762232"/>
    <lineage>
        <taxon>Bacteria</taxon>
        <taxon>Bacillati</taxon>
        <taxon>Bacillota</taxon>
        <taxon>Bacilli</taxon>
        <taxon>Bacillales</taxon>
        <taxon>Paenibacillaceae</taxon>
        <taxon>Paenibacillus</taxon>
    </lineage>
</organism>
<keyword evidence="2" id="KW-1185">Reference proteome</keyword>
<gene>
    <name evidence="1" type="ORF">H9647_12815</name>
</gene>
<accession>A0ABR8SZM5</accession>